<evidence type="ECO:0000313" key="6">
    <source>
        <dbReference type="Proteomes" id="UP000192418"/>
    </source>
</evidence>
<keyword evidence="3" id="KW-0804">Transcription</keyword>
<dbReference type="GO" id="GO:0031564">
    <property type="term" value="P:transcription antitermination"/>
    <property type="evidence" value="ECO:0007669"/>
    <property type="project" value="UniProtKB-KW"/>
</dbReference>
<dbReference type="SUPFAM" id="SSF82679">
    <property type="entry name" value="N-utilization substance G protein NusG, N-terminal domain"/>
    <property type="match status" value="1"/>
</dbReference>
<dbReference type="Proteomes" id="UP000192418">
    <property type="component" value="Unassembled WGS sequence"/>
</dbReference>
<organism evidence="5 6">
    <name type="scientific">Desulfocicer vacuolatum DSM 3385</name>
    <dbReference type="NCBI Taxonomy" id="1121400"/>
    <lineage>
        <taxon>Bacteria</taxon>
        <taxon>Pseudomonadati</taxon>
        <taxon>Thermodesulfobacteriota</taxon>
        <taxon>Desulfobacteria</taxon>
        <taxon>Desulfobacterales</taxon>
        <taxon>Desulfobacteraceae</taxon>
        <taxon>Desulfocicer</taxon>
    </lineage>
</organism>
<dbReference type="SUPFAM" id="SSF50104">
    <property type="entry name" value="Translation proteins SH3-like domain"/>
    <property type="match status" value="1"/>
</dbReference>
<evidence type="ECO:0000256" key="2">
    <source>
        <dbReference type="ARBA" id="ARBA00023015"/>
    </source>
</evidence>
<dbReference type="InterPro" id="IPR043425">
    <property type="entry name" value="NusG-like"/>
</dbReference>
<evidence type="ECO:0000313" key="5">
    <source>
        <dbReference type="EMBL" id="SMC75956.1"/>
    </source>
</evidence>
<dbReference type="SMART" id="SM00738">
    <property type="entry name" value="NGN"/>
    <property type="match status" value="1"/>
</dbReference>
<evidence type="ECO:0000256" key="3">
    <source>
        <dbReference type="ARBA" id="ARBA00023163"/>
    </source>
</evidence>
<accession>A0A1W2BTA5</accession>
<protein>
    <submittedName>
        <fullName evidence="5">Transcription antitermination factor NusG</fullName>
    </submittedName>
</protein>
<dbReference type="InterPro" id="IPR008991">
    <property type="entry name" value="Translation_prot_SH3-like_sf"/>
</dbReference>
<dbReference type="STRING" id="1121400.SAMN02746065_10999"/>
<dbReference type="InterPro" id="IPR036735">
    <property type="entry name" value="NGN_dom_sf"/>
</dbReference>
<dbReference type="PANTHER" id="PTHR30265">
    <property type="entry name" value="RHO-INTERACTING TRANSCRIPTION TERMINATION FACTOR NUSG"/>
    <property type="match status" value="1"/>
</dbReference>
<dbReference type="InterPro" id="IPR006645">
    <property type="entry name" value="NGN-like_dom"/>
</dbReference>
<proteinExistence type="predicted"/>
<dbReference type="NCBIfam" id="NF033644">
    <property type="entry name" value="antiterm_UpxY"/>
    <property type="match status" value="1"/>
</dbReference>
<dbReference type="Gene3D" id="3.30.70.940">
    <property type="entry name" value="NusG, N-terminal domain"/>
    <property type="match status" value="1"/>
</dbReference>
<name>A0A1W2BTA5_9BACT</name>
<dbReference type="CDD" id="cd09893">
    <property type="entry name" value="NGN_SP_TaA"/>
    <property type="match status" value="1"/>
</dbReference>
<evidence type="ECO:0000256" key="1">
    <source>
        <dbReference type="ARBA" id="ARBA00022814"/>
    </source>
</evidence>
<evidence type="ECO:0000259" key="4">
    <source>
        <dbReference type="SMART" id="SM00738"/>
    </source>
</evidence>
<sequence length="174" mass="19276">MKLTQQWYALLTRSRFENVVHDKIHQKSIHVFLPKIKVKSQRKDRNKMLHVPLFPGYVFVNISPTPREQLMVLKTMGAVRLLGYKDGPVPIPDDHIESLKIITGSGLDIITGPGAGLAKGDPVLVVNGPMTGATGEFIQYKGKGRVIIKIEALGQFAGVEIDEADIEKTPHMMP</sequence>
<dbReference type="GO" id="GO:0006354">
    <property type="term" value="P:DNA-templated transcription elongation"/>
    <property type="evidence" value="ECO:0007669"/>
    <property type="project" value="InterPro"/>
</dbReference>
<dbReference type="AlphaFoldDB" id="A0A1W2BTA5"/>
<keyword evidence="2" id="KW-0805">Transcription regulation</keyword>
<keyword evidence="1" id="KW-0889">Transcription antitermination</keyword>
<dbReference type="RefSeq" id="WP_084068930.1">
    <property type="nucleotide sequence ID" value="NZ_FWXY01000009.1"/>
</dbReference>
<feature type="domain" description="NusG-like N-terminal" evidence="4">
    <location>
        <begin position="4"/>
        <end position="103"/>
    </location>
</feature>
<dbReference type="Pfam" id="PF02357">
    <property type="entry name" value="NusG"/>
    <property type="match status" value="1"/>
</dbReference>
<reference evidence="5 6" key="1">
    <citation type="submission" date="2017-04" db="EMBL/GenBank/DDBJ databases">
        <authorList>
            <person name="Afonso C.L."/>
            <person name="Miller P.J."/>
            <person name="Scott M.A."/>
            <person name="Spackman E."/>
            <person name="Goraichik I."/>
            <person name="Dimitrov K.M."/>
            <person name="Suarez D.L."/>
            <person name="Swayne D.E."/>
        </authorList>
    </citation>
    <scope>NUCLEOTIDE SEQUENCE [LARGE SCALE GENOMIC DNA]</scope>
    <source>
        <strain evidence="5 6">DSM 3385</strain>
    </source>
</reference>
<dbReference type="PANTHER" id="PTHR30265:SF4">
    <property type="entry name" value="KOW MOTIF FAMILY PROTEIN, EXPRESSED"/>
    <property type="match status" value="1"/>
</dbReference>
<keyword evidence="6" id="KW-1185">Reference proteome</keyword>
<dbReference type="OrthoDB" id="9790639at2"/>
<dbReference type="EMBL" id="FWXY01000009">
    <property type="protein sequence ID" value="SMC75956.1"/>
    <property type="molecule type" value="Genomic_DNA"/>
</dbReference>
<gene>
    <name evidence="5" type="ORF">SAMN02746065_10999</name>
</gene>